<protein>
    <submittedName>
        <fullName evidence="2">Uncharacterized protein</fullName>
    </submittedName>
</protein>
<feature type="region of interest" description="Disordered" evidence="1">
    <location>
        <begin position="1"/>
        <end position="69"/>
    </location>
</feature>
<dbReference type="Proteomes" id="UP000225379">
    <property type="component" value="Unassembled WGS sequence"/>
</dbReference>
<evidence type="ECO:0000313" key="2">
    <source>
        <dbReference type="EMBL" id="PGH56201.1"/>
    </source>
</evidence>
<gene>
    <name evidence="2" type="ORF">CRT60_14665</name>
</gene>
<comment type="caution">
    <text evidence="2">The sequence shown here is derived from an EMBL/GenBank/DDBJ whole genome shotgun (WGS) entry which is preliminary data.</text>
</comment>
<evidence type="ECO:0000313" key="3">
    <source>
        <dbReference type="Proteomes" id="UP000225379"/>
    </source>
</evidence>
<proteinExistence type="predicted"/>
<accession>A0A2B8BE58</accession>
<feature type="compositionally biased region" description="Basic and acidic residues" evidence="1">
    <location>
        <begin position="19"/>
        <end position="29"/>
    </location>
</feature>
<evidence type="ECO:0000256" key="1">
    <source>
        <dbReference type="SAM" id="MobiDB-lite"/>
    </source>
</evidence>
<reference evidence="3" key="1">
    <citation type="submission" date="2017-10" db="EMBL/GenBank/DDBJ databases">
        <authorList>
            <person name="Kravchenko I.K."/>
            <person name="Grouzdev D.S."/>
        </authorList>
    </citation>
    <scope>NUCLEOTIDE SEQUENCE [LARGE SCALE GENOMIC DNA]</scope>
    <source>
        <strain evidence="3">B2</strain>
    </source>
</reference>
<organism evidence="2 3">
    <name type="scientific">Azospirillum palustre</name>
    <dbReference type="NCBI Taxonomy" id="2044885"/>
    <lineage>
        <taxon>Bacteria</taxon>
        <taxon>Pseudomonadati</taxon>
        <taxon>Pseudomonadota</taxon>
        <taxon>Alphaproteobacteria</taxon>
        <taxon>Rhodospirillales</taxon>
        <taxon>Azospirillaceae</taxon>
        <taxon>Azospirillum</taxon>
    </lineage>
</organism>
<keyword evidence="3" id="KW-1185">Reference proteome</keyword>
<sequence length="69" mass="7560">MREGGGRLSSDLSPSPPRGEGRGEGDAPRAFHKNPATRPPHPNPLPRGERESSFDCESPPRLFLSRKAR</sequence>
<dbReference type="EMBL" id="PDKW01000041">
    <property type="protein sequence ID" value="PGH56201.1"/>
    <property type="molecule type" value="Genomic_DNA"/>
</dbReference>
<name>A0A2B8BE58_9PROT</name>
<dbReference type="AlphaFoldDB" id="A0A2B8BE58"/>